<keyword evidence="1" id="KW-0732">Signal</keyword>
<proteinExistence type="predicted"/>
<name>A0A2D4GJQ6_MICCO</name>
<sequence length="135" mass="15437">MKFILIFLSFCFLLRMNDGSRQLKNKPLTLILVNSDQRSFASVLIFPRWRMCEISQKTFSRSHLGYPFGYSCIGSCSRRKNLVISVPVDQFSVIWISSSSGIYNFLEQMKNLTPGDDVQKSLVRTRSAGENPNKS</sequence>
<evidence type="ECO:0000256" key="1">
    <source>
        <dbReference type="SAM" id="SignalP"/>
    </source>
</evidence>
<accession>A0A2D4GJQ6</accession>
<dbReference type="EMBL" id="IACJ01129525">
    <property type="protein sequence ID" value="LAA59957.1"/>
    <property type="molecule type" value="Transcribed_RNA"/>
</dbReference>
<feature type="signal peptide" evidence="1">
    <location>
        <begin position="1"/>
        <end position="19"/>
    </location>
</feature>
<reference evidence="2" key="1">
    <citation type="submission" date="2017-07" db="EMBL/GenBank/DDBJ databases">
        <authorList>
            <person name="Mikheyev A."/>
            <person name="Grau M."/>
        </authorList>
    </citation>
    <scope>NUCLEOTIDE SEQUENCE</scope>
    <source>
        <tissue evidence="2">Venom_gland</tissue>
    </source>
</reference>
<dbReference type="AlphaFoldDB" id="A0A2D4GJQ6"/>
<feature type="chain" id="PRO_5013756929" evidence="1">
    <location>
        <begin position="20"/>
        <end position="135"/>
    </location>
</feature>
<protein>
    <submittedName>
        <fullName evidence="2">Uncharacterized protein</fullName>
    </submittedName>
</protein>
<reference evidence="2" key="2">
    <citation type="submission" date="2017-11" db="EMBL/GenBank/DDBJ databases">
        <title>Coralsnake Venomics: Analyses of Venom Gland Transcriptomes and Proteomes of Six Brazilian Taxa.</title>
        <authorList>
            <person name="Aird S.D."/>
            <person name="Jorge da Silva N."/>
            <person name="Qiu L."/>
            <person name="Villar-Briones A."/>
            <person name="Aparecida-Saddi V."/>
            <person name="Campos-Telles M.P."/>
            <person name="Grau M."/>
            <person name="Mikheyev A.S."/>
        </authorList>
    </citation>
    <scope>NUCLEOTIDE SEQUENCE</scope>
    <source>
        <tissue evidence="2">Venom_gland</tissue>
    </source>
</reference>
<evidence type="ECO:0000313" key="2">
    <source>
        <dbReference type="EMBL" id="LAA59957.1"/>
    </source>
</evidence>
<organism evidence="2">
    <name type="scientific">Micrurus corallinus</name>
    <name type="common">Brazilian coral snake</name>
    <dbReference type="NCBI Taxonomy" id="54390"/>
    <lineage>
        <taxon>Eukaryota</taxon>
        <taxon>Metazoa</taxon>
        <taxon>Chordata</taxon>
        <taxon>Craniata</taxon>
        <taxon>Vertebrata</taxon>
        <taxon>Euteleostomi</taxon>
        <taxon>Lepidosauria</taxon>
        <taxon>Squamata</taxon>
        <taxon>Bifurcata</taxon>
        <taxon>Unidentata</taxon>
        <taxon>Episquamata</taxon>
        <taxon>Toxicofera</taxon>
        <taxon>Serpentes</taxon>
        <taxon>Colubroidea</taxon>
        <taxon>Elapidae</taxon>
        <taxon>Elapinae</taxon>
        <taxon>Micrurus</taxon>
    </lineage>
</organism>